<organism evidence="3 4">
    <name type="scientific">Candidatus Taylorbacteria bacterium RIFCSPHIGHO2_02_FULL_46_13</name>
    <dbReference type="NCBI Taxonomy" id="1802312"/>
    <lineage>
        <taxon>Bacteria</taxon>
        <taxon>Candidatus Tayloriibacteriota</taxon>
    </lineage>
</organism>
<dbReference type="PANTHER" id="PTHR11749">
    <property type="entry name" value="RIBULOSE-5-PHOSPHATE-3-EPIMERASE"/>
    <property type="match status" value="1"/>
</dbReference>
<proteinExistence type="predicted"/>
<evidence type="ECO:0000256" key="2">
    <source>
        <dbReference type="ARBA" id="ARBA00023235"/>
    </source>
</evidence>
<keyword evidence="2" id="KW-0413">Isomerase</keyword>
<evidence type="ECO:0000256" key="1">
    <source>
        <dbReference type="ARBA" id="ARBA00022723"/>
    </source>
</evidence>
<dbReference type="Gene3D" id="3.20.20.70">
    <property type="entry name" value="Aldolase class I"/>
    <property type="match status" value="1"/>
</dbReference>
<dbReference type="GO" id="GO:0046872">
    <property type="term" value="F:metal ion binding"/>
    <property type="evidence" value="ECO:0007669"/>
    <property type="project" value="UniProtKB-KW"/>
</dbReference>
<dbReference type="Proteomes" id="UP000177565">
    <property type="component" value="Unassembled WGS sequence"/>
</dbReference>
<evidence type="ECO:0000313" key="4">
    <source>
        <dbReference type="Proteomes" id="UP000177565"/>
    </source>
</evidence>
<sequence length="230" mass="24953">MKTVIVPAVLPESFGELSEKLSEVVGHALWAQIDVCDGIFVPRVSWPYHPADVKKFGAIEREEEGLPHWEDFDFEIHLMVSDPVVQAPKWVRAGATRIISHVEATGDFSAVQSAVGGIVELGLALKLETSLDSVVPFADKISMLQLMSISKIGYQGSKFDSSAIEKVKEARERFPNLTISVDGGVNLENAKALLDAGANQLVVGSAIFAEEDPAFALGAFKKLAKEFDSR</sequence>
<name>A0A1G2MTK1_9BACT</name>
<dbReference type="InterPro" id="IPR013785">
    <property type="entry name" value="Aldolase_TIM"/>
</dbReference>
<gene>
    <name evidence="3" type="ORF">A3C06_03160</name>
</gene>
<reference evidence="3 4" key="1">
    <citation type="journal article" date="2016" name="Nat. Commun.">
        <title>Thousands of microbial genomes shed light on interconnected biogeochemical processes in an aquifer system.</title>
        <authorList>
            <person name="Anantharaman K."/>
            <person name="Brown C.T."/>
            <person name="Hug L.A."/>
            <person name="Sharon I."/>
            <person name="Castelle C.J."/>
            <person name="Probst A.J."/>
            <person name="Thomas B.C."/>
            <person name="Singh A."/>
            <person name="Wilkins M.J."/>
            <person name="Karaoz U."/>
            <person name="Brodie E.L."/>
            <person name="Williams K.H."/>
            <person name="Hubbard S.S."/>
            <person name="Banfield J.F."/>
        </authorList>
    </citation>
    <scope>NUCLEOTIDE SEQUENCE [LARGE SCALE GENOMIC DNA]</scope>
</reference>
<dbReference type="GO" id="GO:0016857">
    <property type="term" value="F:racemase and epimerase activity, acting on carbohydrates and derivatives"/>
    <property type="evidence" value="ECO:0007669"/>
    <property type="project" value="InterPro"/>
</dbReference>
<dbReference type="EMBL" id="MHRQ01000020">
    <property type="protein sequence ID" value="OHA26549.1"/>
    <property type="molecule type" value="Genomic_DNA"/>
</dbReference>
<keyword evidence="1" id="KW-0479">Metal-binding</keyword>
<dbReference type="GO" id="GO:0005975">
    <property type="term" value="P:carbohydrate metabolic process"/>
    <property type="evidence" value="ECO:0007669"/>
    <property type="project" value="InterPro"/>
</dbReference>
<dbReference type="InterPro" id="IPR011060">
    <property type="entry name" value="RibuloseP-bd_barrel"/>
</dbReference>
<dbReference type="STRING" id="1802312.A3C06_03160"/>
<dbReference type="AlphaFoldDB" id="A0A1G2MTK1"/>
<evidence type="ECO:0008006" key="5">
    <source>
        <dbReference type="Google" id="ProtNLM"/>
    </source>
</evidence>
<accession>A0A1G2MTK1</accession>
<dbReference type="SUPFAM" id="SSF51366">
    <property type="entry name" value="Ribulose-phoshate binding barrel"/>
    <property type="match status" value="1"/>
</dbReference>
<dbReference type="Pfam" id="PF00834">
    <property type="entry name" value="Ribul_P_3_epim"/>
    <property type="match status" value="1"/>
</dbReference>
<protein>
    <recommendedName>
        <fullName evidence="5">Ribulose-phosphate 3-epimerase</fullName>
    </recommendedName>
</protein>
<evidence type="ECO:0000313" key="3">
    <source>
        <dbReference type="EMBL" id="OHA26549.1"/>
    </source>
</evidence>
<dbReference type="InterPro" id="IPR000056">
    <property type="entry name" value="Ribul_P_3_epim-like"/>
</dbReference>
<comment type="caution">
    <text evidence="3">The sequence shown here is derived from an EMBL/GenBank/DDBJ whole genome shotgun (WGS) entry which is preliminary data.</text>
</comment>